<feature type="non-terminal residue" evidence="2">
    <location>
        <position position="1"/>
    </location>
</feature>
<dbReference type="PANTHER" id="PTHR35393">
    <property type="entry name" value="CHROMOSOME 1, WHOLE GENOME SHOTGUN SEQUENCE"/>
    <property type="match status" value="1"/>
</dbReference>
<accession>A0A9P6NEB8</accession>
<name>A0A9P6NEB8_9BASI</name>
<dbReference type="EMBL" id="MU167294">
    <property type="protein sequence ID" value="KAG0144509.1"/>
    <property type="molecule type" value="Genomic_DNA"/>
</dbReference>
<comment type="caution">
    <text evidence="2">The sequence shown here is derived from an EMBL/GenBank/DDBJ whole genome shotgun (WGS) entry which is preliminary data.</text>
</comment>
<protein>
    <recommendedName>
        <fullName evidence="1">SigF-like NTF2-like domain-containing protein</fullName>
    </recommendedName>
</protein>
<dbReference type="Pfam" id="PF24840">
    <property type="entry name" value="NTF2_SigF"/>
    <property type="match status" value="1"/>
</dbReference>
<organism evidence="2 3">
    <name type="scientific">Cronartium quercuum f. sp. fusiforme G11</name>
    <dbReference type="NCBI Taxonomy" id="708437"/>
    <lineage>
        <taxon>Eukaryota</taxon>
        <taxon>Fungi</taxon>
        <taxon>Dikarya</taxon>
        <taxon>Basidiomycota</taxon>
        <taxon>Pucciniomycotina</taxon>
        <taxon>Pucciniomycetes</taxon>
        <taxon>Pucciniales</taxon>
        <taxon>Coleosporiaceae</taxon>
        <taxon>Cronartium</taxon>
    </lineage>
</organism>
<gene>
    <name evidence="2" type="ORF">CROQUDRAFT_47220</name>
</gene>
<reference evidence="2" key="1">
    <citation type="submission" date="2013-11" db="EMBL/GenBank/DDBJ databases">
        <title>Genome sequence of the fusiform rust pathogen reveals effectors for host alternation and coevolution with pine.</title>
        <authorList>
            <consortium name="DOE Joint Genome Institute"/>
            <person name="Smith K."/>
            <person name="Pendleton A."/>
            <person name="Kubisiak T."/>
            <person name="Anderson C."/>
            <person name="Salamov A."/>
            <person name="Aerts A."/>
            <person name="Riley R."/>
            <person name="Clum A."/>
            <person name="Lindquist E."/>
            <person name="Ence D."/>
            <person name="Campbell M."/>
            <person name="Kronenberg Z."/>
            <person name="Feau N."/>
            <person name="Dhillon B."/>
            <person name="Hamelin R."/>
            <person name="Burleigh J."/>
            <person name="Smith J."/>
            <person name="Yandell M."/>
            <person name="Nelson C."/>
            <person name="Grigoriev I."/>
            <person name="Davis J."/>
        </authorList>
    </citation>
    <scope>NUCLEOTIDE SEQUENCE</scope>
    <source>
        <strain evidence="2">G11</strain>
    </source>
</reference>
<dbReference type="InterPro" id="IPR057514">
    <property type="entry name" value="NTF2_SigF"/>
</dbReference>
<evidence type="ECO:0000313" key="3">
    <source>
        <dbReference type="Proteomes" id="UP000886653"/>
    </source>
</evidence>
<evidence type="ECO:0000259" key="1">
    <source>
        <dbReference type="Pfam" id="PF24840"/>
    </source>
</evidence>
<keyword evidence="3" id="KW-1185">Reference proteome</keyword>
<feature type="domain" description="SigF-like NTF2-like" evidence="1">
    <location>
        <begin position="6"/>
        <end position="174"/>
    </location>
</feature>
<dbReference type="Proteomes" id="UP000886653">
    <property type="component" value="Unassembled WGS sequence"/>
</dbReference>
<dbReference type="OrthoDB" id="2344312at2759"/>
<dbReference type="PANTHER" id="PTHR35393:SF1">
    <property type="entry name" value="SNOAL-LIKE DOMAIN-CONTAINING PROTEIN"/>
    <property type="match status" value="1"/>
</dbReference>
<evidence type="ECO:0000313" key="2">
    <source>
        <dbReference type="EMBL" id="KAG0144509.1"/>
    </source>
</evidence>
<proteinExistence type="predicted"/>
<sequence>VIKLKDAIRSCTEPSPRVIAENIDKLFTHDAVLLHPYLNLTRISCGRNMMKGLYTWLRVILDNNKVEFHTIMFNEDQTQAFIELTQEANFRFMGKTLTLKKIPKFRMRFLVTIHMRKESDGKYRIFRQEDNFPTDLARAGITFIPGLALFSNGIKAFNAILYGILGQIVLYKGWFGV</sequence>
<dbReference type="AlphaFoldDB" id="A0A9P6NEB8"/>